<keyword evidence="1" id="KW-0472">Membrane</keyword>
<reference evidence="2 3" key="1">
    <citation type="submission" date="2015-10" db="EMBL/GenBank/DDBJ databases">
        <title>Draft genome sequence of Novosphingobium fuchskuhlense DSM 25065 isolated from a surface water sample of the southwest basin of Lake Grosse Fuchskuhle.</title>
        <authorList>
            <person name="Ruckert C."/>
            <person name="Winkler A."/>
            <person name="Glaeser J."/>
            <person name="Grossart H.-P."/>
            <person name="Kalinowski J."/>
            <person name="Glaeser S."/>
        </authorList>
    </citation>
    <scope>NUCLEOTIDE SEQUENCE [LARGE SCALE GENOMIC DNA]</scope>
    <source>
        <strain evidence="2 3">FNE08-7</strain>
    </source>
</reference>
<comment type="caution">
    <text evidence="2">The sequence shown here is derived from an EMBL/GenBank/DDBJ whole genome shotgun (WGS) entry which is preliminary data.</text>
</comment>
<dbReference type="STRING" id="1117702.AQZ52_09680"/>
<keyword evidence="3" id="KW-1185">Reference proteome</keyword>
<keyword evidence="1" id="KW-0812">Transmembrane</keyword>
<evidence type="ECO:0008006" key="4">
    <source>
        <dbReference type="Google" id="ProtNLM"/>
    </source>
</evidence>
<protein>
    <recommendedName>
        <fullName evidence="4">Phage holin family protein</fullName>
    </recommendedName>
</protein>
<feature type="transmembrane region" description="Helical" evidence="1">
    <location>
        <begin position="55"/>
        <end position="82"/>
    </location>
</feature>
<dbReference type="EMBL" id="LLZS01000006">
    <property type="protein sequence ID" value="KUR71842.1"/>
    <property type="molecule type" value="Genomic_DNA"/>
</dbReference>
<feature type="transmembrane region" description="Helical" evidence="1">
    <location>
        <begin position="88"/>
        <end position="111"/>
    </location>
</feature>
<dbReference type="AlphaFoldDB" id="A0A124JV23"/>
<dbReference type="Proteomes" id="UP000058012">
    <property type="component" value="Unassembled WGS sequence"/>
</dbReference>
<organism evidence="2 3">
    <name type="scientific">Novosphingobium fuchskuhlense</name>
    <dbReference type="NCBI Taxonomy" id="1117702"/>
    <lineage>
        <taxon>Bacteria</taxon>
        <taxon>Pseudomonadati</taxon>
        <taxon>Pseudomonadota</taxon>
        <taxon>Alphaproteobacteria</taxon>
        <taxon>Sphingomonadales</taxon>
        <taxon>Sphingomonadaceae</taxon>
        <taxon>Novosphingobium</taxon>
    </lineage>
</organism>
<accession>A0A124JV23</accession>
<evidence type="ECO:0000313" key="3">
    <source>
        <dbReference type="Proteomes" id="UP000058012"/>
    </source>
</evidence>
<sequence>MIENKVQTEEGPEAEEDTLLGGARALLEDGQSLLTAELEFQKARAGFVLGRAKSILALAALALALLFFALMALVMGLLLALAPLVGPWGALAIVVLGLLALTGLCLLGVLGRVRAVTRALKGRSDAT</sequence>
<keyword evidence="1" id="KW-1133">Transmembrane helix</keyword>
<proteinExistence type="predicted"/>
<gene>
    <name evidence="2" type="ORF">AQZ52_09680</name>
</gene>
<evidence type="ECO:0000256" key="1">
    <source>
        <dbReference type="SAM" id="Phobius"/>
    </source>
</evidence>
<dbReference type="Pfam" id="PF07332">
    <property type="entry name" value="Phage_holin_3_6"/>
    <property type="match status" value="1"/>
</dbReference>
<name>A0A124JV23_9SPHN</name>
<dbReference type="InterPro" id="IPR009937">
    <property type="entry name" value="Phage_holin_3_6"/>
</dbReference>
<dbReference type="OrthoDB" id="7511399at2"/>
<evidence type="ECO:0000313" key="2">
    <source>
        <dbReference type="EMBL" id="KUR71842.1"/>
    </source>
</evidence>
<dbReference type="RefSeq" id="WP_067909009.1">
    <property type="nucleotide sequence ID" value="NZ_KQ954244.1"/>
</dbReference>